<feature type="repeat" description="TPR" evidence="3">
    <location>
        <begin position="578"/>
        <end position="611"/>
    </location>
</feature>
<reference evidence="6" key="1">
    <citation type="submission" date="2023-06" db="EMBL/GenBank/DDBJ databases">
        <title>Genome-scale phylogeny and comparative genomics of the fungal order Sordariales.</title>
        <authorList>
            <consortium name="Lawrence Berkeley National Laboratory"/>
            <person name="Hensen N."/>
            <person name="Bonometti L."/>
            <person name="Westerberg I."/>
            <person name="Brannstrom I.O."/>
            <person name="Guillou S."/>
            <person name="Cros-Aarteil S."/>
            <person name="Calhoun S."/>
            <person name="Haridas S."/>
            <person name="Kuo A."/>
            <person name="Mondo S."/>
            <person name="Pangilinan J."/>
            <person name="Riley R."/>
            <person name="Labutti K."/>
            <person name="Andreopoulos B."/>
            <person name="Lipzen A."/>
            <person name="Chen C."/>
            <person name="Yanf M."/>
            <person name="Daum C."/>
            <person name="Ng V."/>
            <person name="Clum A."/>
            <person name="Steindorff A."/>
            <person name="Ohm R."/>
            <person name="Martin F."/>
            <person name="Silar P."/>
            <person name="Natvig D."/>
            <person name="Lalanne C."/>
            <person name="Gautier V."/>
            <person name="Ament-Velasquez S.L."/>
            <person name="Kruys A."/>
            <person name="Hutchinson M.I."/>
            <person name="Powell A.J."/>
            <person name="Barry K."/>
            <person name="Miller A.N."/>
            <person name="Grigoriev I.V."/>
            <person name="Debuchy R."/>
            <person name="Gladieux P."/>
            <person name="Thoren M.H."/>
            <person name="Johannesson H."/>
        </authorList>
    </citation>
    <scope>NUCLEOTIDE SEQUENCE</scope>
    <source>
        <strain evidence="6">PSN4</strain>
    </source>
</reference>
<protein>
    <recommendedName>
        <fullName evidence="5">Ubiquitin-like domain-containing protein</fullName>
    </recommendedName>
</protein>
<evidence type="ECO:0000313" key="7">
    <source>
        <dbReference type="Proteomes" id="UP001239445"/>
    </source>
</evidence>
<dbReference type="PANTHER" id="PTHR14017">
    <property type="entry name" value="LYSINE-SPECIFIC DEMETHYLASE"/>
    <property type="match status" value="1"/>
</dbReference>
<feature type="domain" description="Ubiquitin-like" evidence="5">
    <location>
        <begin position="300"/>
        <end position="382"/>
    </location>
</feature>
<organism evidence="6 7">
    <name type="scientific">Echria macrotheca</name>
    <dbReference type="NCBI Taxonomy" id="438768"/>
    <lineage>
        <taxon>Eukaryota</taxon>
        <taxon>Fungi</taxon>
        <taxon>Dikarya</taxon>
        <taxon>Ascomycota</taxon>
        <taxon>Pezizomycotina</taxon>
        <taxon>Sordariomycetes</taxon>
        <taxon>Sordariomycetidae</taxon>
        <taxon>Sordariales</taxon>
        <taxon>Schizotheciaceae</taxon>
        <taxon>Echria</taxon>
    </lineage>
</organism>
<accession>A0AAJ0BHI8</accession>
<feature type="repeat" description="TPR" evidence="3">
    <location>
        <begin position="612"/>
        <end position="645"/>
    </location>
</feature>
<evidence type="ECO:0000313" key="6">
    <source>
        <dbReference type="EMBL" id="KAK1758072.1"/>
    </source>
</evidence>
<feature type="compositionally biased region" description="Acidic residues" evidence="4">
    <location>
        <begin position="713"/>
        <end position="724"/>
    </location>
</feature>
<name>A0AAJ0BHI8_9PEZI</name>
<gene>
    <name evidence="6" type="ORF">QBC47DRAFT_132577</name>
</gene>
<proteinExistence type="predicted"/>
<evidence type="ECO:0000259" key="5">
    <source>
        <dbReference type="Pfam" id="PF22893"/>
    </source>
</evidence>
<dbReference type="InterPro" id="IPR054464">
    <property type="entry name" value="ULD_fung"/>
</dbReference>
<dbReference type="InterPro" id="IPR019734">
    <property type="entry name" value="TPR_rpt"/>
</dbReference>
<dbReference type="GO" id="GO:0005634">
    <property type="term" value="C:nucleus"/>
    <property type="evidence" value="ECO:0007669"/>
    <property type="project" value="UniProtKB-SubCell"/>
</dbReference>
<dbReference type="AlphaFoldDB" id="A0AAJ0BHI8"/>
<dbReference type="SMART" id="SM00028">
    <property type="entry name" value="TPR"/>
    <property type="match status" value="3"/>
</dbReference>
<feature type="repeat" description="TPR" evidence="3">
    <location>
        <begin position="544"/>
        <end position="577"/>
    </location>
</feature>
<sequence length="737" mass="81904">MTSVGDIIAILGLFERVILELRNYKDAPAHFQQLSIELDLLSSTLRHASQLRPSNDDERRTLDKVGAIAMHCLIPLQAMADKMRAKESSLGHFRTTRSLTSIGTRLHWSMIARKDIDGLRTTILSEMLAINMLLSSQQLGQIKRLSSDVECAGSAQSALIEKHSSALMRQTSAIFTIVAATPNAIVDLQSLTVTQAAKQSQESQAIRSGLEAVTKHMELLSIATNKSWTMVQRHADSLGKAVKRLAALMKDIRELFTFLATCSKEMLEAIGRNTLLLVHIANQMKRVVQVIEAIPRQVDVDVIRMDDALGDTWGLPLQACGSWNSFCNMLQHVVFAGRPGLHLVTAGQFAITLAGSGTRIDQHNWFNFIKRDAHIQQAMVVSRAITGKSSDAKRCPFPGCAGELLESDRPGTCSSCGRHASSKREGGRVIKMLGWQQASDSFRTFPVDETAQDPTGPQLPAMQLADEFQHFRRVHISEPVEPVQDMDEALSRLLVDSTDAIANAFIGLHHLVLWEGDTTCEAIGGLDVAERCFQRAVESDPSAAEHWYLLGRANLRLHDFRDSYESMQQAVYRKPNVPEIWLSIAILYYELGQPMDSLDALSRSIRLKPFLGLNWYNLGILYDSRNQVVDALDSFARCVELNPDLPSARARLEVLQQHVQQHVVGSTAPPDDHKIYEMLDSDLKTSWDEYIEPLGNHVLITPLVEEPLGSDGVDGEFDFDDTTDDSASWESTDDDET</sequence>
<feature type="region of interest" description="Disordered" evidence="4">
    <location>
        <begin position="711"/>
        <end position="737"/>
    </location>
</feature>
<evidence type="ECO:0000256" key="1">
    <source>
        <dbReference type="ARBA" id="ARBA00004123"/>
    </source>
</evidence>
<dbReference type="Proteomes" id="UP001239445">
    <property type="component" value="Unassembled WGS sequence"/>
</dbReference>
<dbReference type="SUPFAM" id="SSF48452">
    <property type="entry name" value="TPR-like"/>
    <property type="match status" value="1"/>
</dbReference>
<keyword evidence="2" id="KW-0539">Nucleus</keyword>
<comment type="subcellular location">
    <subcellularLocation>
        <location evidence="1">Nucleus</location>
    </subcellularLocation>
</comment>
<evidence type="ECO:0000256" key="3">
    <source>
        <dbReference type="PROSITE-ProRule" id="PRU00339"/>
    </source>
</evidence>
<dbReference type="EMBL" id="MU839829">
    <property type="protein sequence ID" value="KAK1758072.1"/>
    <property type="molecule type" value="Genomic_DNA"/>
</dbReference>
<dbReference type="InterPro" id="IPR011990">
    <property type="entry name" value="TPR-like_helical_dom_sf"/>
</dbReference>
<evidence type="ECO:0000256" key="2">
    <source>
        <dbReference type="ARBA" id="ARBA00023242"/>
    </source>
</evidence>
<evidence type="ECO:0000256" key="4">
    <source>
        <dbReference type="SAM" id="MobiDB-lite"/>
    </source>
</evidence>
<keyword evidence="3" id="KW-0802">TPR repeat</keyword>
<dbReference type="Pfam" id="PF13432">
    <property type="entry name" value="TPR_16"/>
    <property type="match status" value="1"/>
</dbReference>
<dbReference type="InterPro" id="IPR051630">
    <property type="entry name" value="Corepressor-Demethylase"/>
</dbReference>
<keyword evidence="7" id="KW-1185">Reference proteome</keyword>
<dbReference type="Pfam" id="PF22893">
    <property type="entry name" value="ULD_2"/>
    <property type="match status" value="1"/>
</dbReference>
<dbReference type="PROSITE" id="PS50005">
    <property type="entry name" value="TPR"/>
    <property type="match status" value="3"/>
</dbReference>
<dbReference type="Gene3D" id="1.25.40.10">
    <property type="entry name" value="Tetratricopeptide repeat domain"/>
    <property type="match status" value="1"/>
</dbReference>
<comment type="caution">
    <text evidence="6">The sequence shown here is derived from an EMBL/GenBank/DDBJ whole genome shotgun (WGS) entry which is preliminary data.</text>
</comment>